<reference evidence="2 3" key="1">
    <citation type="submission" date="2024-10" db="EMBL/GenBank/DDBJ databases">
        <authorList>
            <person name="Kim D."/>
        </authorList>
    </citation>
    <scope>NUCLEOTIDE SEQUENCE [LARGE SCALE GENOMIC DNA]</scope>
    <source>
        <strain evidence="2">Taebaek</strain>
    </source>
</reference>
<comment type="caution">
    <text evidence="2">The sequence shown here is derived from an EMBL/GenBank/DDBJ whole genome shotgun (WGS) entry which is preliminary data.</text>
</comment>
<protein>
    <recommendedName>
        <fullName evidence="1">BTB domain-containing protein</fullName>
    </recommendedName>
</protein>
<organism evidence="2 3">
    <name type="scientific">Heterodera schachtii</name>
    <name type="common">Sugarbeet cyst nematode worm</name>
    <name type="synonym">Tylenchus schachtii</name>
    <dbReference type="NCBI Taxonomy" id="97005"/>
    <lineage>
        <taxon>Eukaryota</taxon>
        <taxon>Metazoa</taxon>
        <taxon>Ecdysozoa</taxon>
        <taxon>Nematoda</taxon>
        <taxon>Chromadorea</taxon>
        <taxon>Rhabditida</taxon>
        <taxon>Tylenchina</taxon>
        <taxon>Tylenchomorpha</taxon>
        <taxon>Tylenchoidea</taxon>
        <taxon>Heteroderidae</taxon>
        <taxon>Heteroderinae</taxon>
        <taxon>Heterodera</taxon>
    </lineage>
</organism>
<dbReference type="PANTHER" id="PTHR45774:SF3">
    <property type="entry name" value="BTB (POZ) DOMAIN-CONTAINING 2B-RELATED"/>
    <property type="match status" value="1"/>
</dbReference>
<dbReference type="EMBL" id="JBICCN010000114">
    <property type="protein sequence ID" value="KAL3092991.1"/>
    <property type="molecule type" value="Genomic_DNA"/>
</dbReference>
<dbReference type="SMART" id="SM00875">
    <property type="entry name" value="BACK"/>
    <property type="match status" value="1"/>
</dbReference>
<dbReference type="PROSITE" id="PS50097">
    <property type="entry name" value="BTB"/>
    <property type="match status" value="1"/>
</dbReference>
<evidence type="ECO:0000259" key="1">
    <source>
        <dbReference type="PROSITE" id="PS50097"/>
    </source>
</evidence>
<evidence type="ECO:0000313" key="2">
    <source>
        <dbReference type="EMBL" id="KAL3092991.1"/>
    </source>
</evidence>
<name>A0ABD2JQU6_HETSC</name>
<dbReference type="AlphaFoldDB" id="A0ABD2JQU6"/>
<sequence length="439" mass="49663">MNCNSQPSAECLADRMKRVLSTGEDADVQFLVGKDDIKELLSAHKLILKMASEVFAAMFSCEETEDENAAWEVINSSPIVVTDVELVPFKIMLSYIYTDQSDGMNGDNAIAVLHAAKKYRVTGLVSHCINFPISQLSDVFFAFAQAKLLGEEQFATRCLNYIYHNAHILFEQSEAFLKIDQKFLCEIFGSDQLKVIGEISIWKAALRWADEKCRQNGTDCSGDNRRAVLGPALFKIHFPLIPKWNFSKQIVPSGVLTKDEMLAVLLYHSSHQIVTECQAPSELKFATAKRSYICKRTLLVKIEQFSALPRAIDKDFEPIDGAVVDIKGTRWQLAYSFLSAQMDKKSGFFRLFLICNQNEKGADWKCHCWAITRTMAQQKTGKKCLVREQNDIFACNPDLPFTSFLLRRKQLMDPANGWYNAAEDTVTLATDFITYEADK</sequence>
<dbReference type="InterPro" id="IPR011333">
    <property type="entry name" value="SKP1/BTB/POZ_sf"/>
</dbReference>
<dbReference type="InterPro" id="IPR008974">
    <property type="entry name" value="TRAF-like"/>
</dbReference>
<dbReference type="Gene3D" id="1.25.40.420">
    <property type="match status" value="1"/>
</dbReference>
<feature type="domain" description="BTB" evidence="1">
    <location>
        <begin position="26"/>
        <end position="100"/>
    </location>
</feature>
<dbReference type="Gene3D" id="2.60.210.10">
    <property type="entry name" value="Apoptosis, Tumor Necrosis Factor Receptor Associated Protein 2, Chain A"/>
    <property type="match status" value="1"/>
</dbReference>
<dbReference type="Pfam" id="PF07707">
    <property type="entry name" value="BACK"/>
    <property type="match status" value="1"/>
</dbReference>
<dbReference type="InterPro" id="IPR011705">
    <property type="entry name" value="BACK"/>
</dbReference>
<evidence type="ECO:0000313" key="3">
    <source>
        <dbReference type="Proteomes" id="UP001620645"/>
    </source>
</evidence>
<proteinExistence type="predicted"/>
<dbReference type="SUPFAM" id="SSF54695">
    <property type="entry name" value="POZ domain"/>
    <property type="match status" value="1"/>
</dbReference>
<keyword evidence="3" id="KW-1185">Reference proteome</keyword>
<gene>
    <name evidence="2" type="ORF">niasHS_004593</name>
</gene>
<dbReference type="InterPro" id="IPR000210">
    <property type="entry name" value="BTB/POZ_dom"/>
</dbReference>
<dbReference type="Pfam" id="PF00651">
    <property type="entry name" value="BTB"/>
    <property type="match status" value="1"/>
</dbReference>
<dbReference type="PANTHER" id="PTHR45774">
    <property type="entry name" value="BTB/POZ DOMAIN-CONTAINING"/>
    <property type="match status" value="1"/>
</dbReference>
<dbReference type="SMART" id="SM00225">
    <property type="entry name" value="BTB"/>
    <property type="match status" value="1"/>
</dbReference>
<dbReference type="Proteomes" id="UP001620645">
    <property type="component" value="Unassembled WGS sequence"/>
</dbReference>
<dbReference type="Gene3D" id="3.30.710.10">
    <property type="entry name" value="Potassium Channel Kv1.1, Chain A"/>
    <property type="match status" value="1"/>
</dbReference>
<accession>A0ABD2JQU6</accession>